<feature type="transmembrane region" description="Helical" evidence="1">
    <location>
        <begin position="113"/>
        <end position="129"/>
    </location>
</feature>
<accession>A0A2Z4LPQ9</accession>
<dbReference type="KEGG" id="spon:HME9304_00754"/>
<feature type="transmembrane region" description="Helical" evidence="1">
    <location>
        <begin position="150"/>
        <end position="176"/>
    </location>
</feature>
<keyword evidence="1" id="KW-0812">Transmembrane</keyword>
<protein>
    <recommendedName>
        <fullName evidence="4">DUF2306 domain-containing protein</fullName>
    </recommendedName>
</protein>
<keyword evidence="1" id="KW-1133">Transmembrane helix</keyword>
<dbReference type="InterPro" id="IPR018750">
    <property type="entry name" value="DUF2306_membrane"/>
</dbReference>
<feature type="transmembrane region" description="Helical" evidence="1">
    <location>
        <begin position="90"/>
        <end position="107"/>
    </location>
</feature>
<name>A0A2Z4LPQ9_9FLAO</name>
<dbReference type="RefSeq" id="WP_112377302.1">
    <property type="nucleotide sequence ID" value="NZ_CP030104.1"/>
</dbReference>
<sequence length="207" mass="23225">MKNSTNKVAWFIFAFLALGVGLYPLTYVFAGKDIGLLLSKTPELLSNVIWNIGFYGHITFGGLALMTGWSQFSKKIRSKNLRLHRNLGKIYVVAAMVSGICGIYIAFFATGGLITTIGFLCLGIIWLYTTFRAYMAVKSKDLTLHQGMMIYSYAACFAAVTLRIWLPLLTVVFGAFLPAYKIVAWLCWIPNMIFAFFWIRKKGIILA</sequence>
<dbReference type="AlphaFoldDB" id="A0A2Z4LPQ9"/>
<feature type="transmembrane region" description="Helical" evidence="1">
    <location>
        <begin position="48"/>
        <end position="69"/>
    </location>
</feature>
<keyword evidence="3" id="KW-1185">Reference proteome</keyword>
<evidence type="ECO:0000313" key="3">
    <source>
        <dbReference type="Proteomes" id="UP000248536"/>
    </source>
</evidence>
<evidence type="ECO:0000313" key="2">
    <source>
        <dbReference type="EMBL" id="AWX43763.1"/>
    </source>
</evidence>
<dbReference type="Pfam" id="PF10067">
    <property type="entry name" value="DUF2306"/>
    <property type="match status" value="1"/>
</dbReference>
<proteinExistence type="predicted"/>
<reference evidence="2 3" key="1">
    <citation type="submission" date="2018-06" db="EMBL/GenBank/DDBJ databases">
        <title>Spongiibacterium sp. HME9304 Genome sequencing and assembly.</title>
        <authorList>
            <person name="Kang H."/>
            <person name="Kim H."/>
            <person name="Joh K."/>
        </authorList>
    </citation>
    <scope>NUCLEOTIDE SEQUENCE [LARGE SCALE GENOMIC DNA]</scope>
    <source>
        <strain evidence="2 3">HME9304</strain>
    </source>
</reference>
<gene>
    <name evidence="2" type="ORF">HME9304_00754</name>
</gene>
<dbReference type="EMBL" id="CP030104">
    <property type="protein sequence ID" value="AWX43763.1"/>
    <property type="molecule type" value="Genomic_DNA"/>
</dbReference>
<feature type="transmembrane region" description="Helical" evidence="1">
    <location>
        <begin position="182"/>
        <end position="199"/>
    </location>
</feature>
<dbReference type="Proteomes" id="UP000248536">
    <property type="component" value="Chromosome"/>
</dbReference>
<organism evidence="2 3">
    <name type="scientific">Flagellimonas maritima</name>
    <dbReference type="NCBI Taxonomy" id="1383885"/>
    <lineage>
        <taxon>Bacteria</taxon>
        <taxon>Pseudomonadati</taxon>
        <taxon>Bacteroidota</taxon>
        <taxon>Flavobacteriia</taxon>
        <taxon>Flavobacteriales</taxon>
        <taxon>Flavobacteriaceae</taxon>
        <taxon>Flagellimonas</taxon>
    </lineage>
</organism>
<keyword evidence="1" id="KW-0472">Membrane</keyword>
<evidence type="ECO:0000256" key="1">
    <source>
        <dbReference type="SAM" id="Phobius"/>
    </source>
</evidence>
<dbReference type="OrthoDB" id="6385003at2"/>
<evidence type="ECO:0008006" key="4">
    <source>
        <dbReference type="Google" id="ProtNLM"/>
    </source>
</evidence>